<comment type="subcellular location">
    <subcellularLocation>
        <location evidence="1">Membrane</location>
        <topology evidence="1">Multi-pass membrane protein</topology>
    </subcellularLocation>
</comment>
<keyword evidence="9" id="KW-1185">Reference proteome</keyword>
<evidence type="ECO:0000256" key="3">
    <source>
        <dbReference type="ARBA" id="ARBA00022692"/>
    </source>
</evidence>
<dbReference type="Gene3D" id="1.20.144.10">
    <property type="entry name" value="Phosphatidic acid phosphatase type 2/haloperoxidase"/>
    <property type="match status" value="1"/>
</dbReference>
<keyword evidence="5 6" id="KW-0472">Membrane</keyword>
<dbReference type="GO" id="GO:0005886">
    <property type="term" value="C:plasma membrane"/>
    <property type="evidence" value="ECO:0007669"/>
    <property type="project" value="TreeGrafter"/>
</dbReference>
<dbReference type="SUPFAM" id="SSF48317">
    <property type="entry name" value="Acid phosphatase/Vanadium-dependent haloperoxidase"/>
    <property type="match status" value="2"/>
</dbReference>
<name>A0AAV1JPI6_9NEOP</name>
<comment type="similarity">
    <text evidence="2">Belongs to the PA-phosphatase related phosphoesterase family.</text>
</comment>
<evidence type="ECO:0000313" key="8">
    <source>
        <dbReference type="EMBL" id="CAK1550804.1"/>
    </source>
</evidence>
<sequence length="392" mass="43688">MVRTYEVIGCFRMPRRSKVVPAPSGDGVFTIDMSSTSTLDIATVSPQAPAVEMQARRNLLWHLLIDLPILLLVAAVCILLEVGALPSRQSGFRCNDPDLSFPHRGDTMSISLVAAITVIVPFIIMWAVEAALHREDEYTLKKSKIYESAQTSALMYRDYIYGAIVNLTIMEIVKCVVGSPRPTFFDLCEPDKASTCNDSEYVTSYTCTSTRYSRYLQIDASRSFPSAHTSLAVYCGLFLASLRSTIVEEVYQSGVSVHNGVFNPGYPSKMLHPNDYVAISLHSCNYAEDVLQRRAFSWHNRSVLIVPLVQILCIIYAVTCPLTRITDRRHHWWDVLAGAVMGFCSVLYTVLVLCKNFSRSSVVSTSDISSSDGNNHQSVRRLLSHEPRVVVP</sequence>
<evidence type="ECO:0000256" key="2">
    <source>
        <dbReference type="ARBA" id="ARBA00008816"/>
    </source>
</evidence>
<dbReference type="PANTHER" id="PTHR10165:SF103">
    <property type="entry name" value="PHOSPHOLIPID PHOSPHATASE HOMOLOG 1.2 HOMOLOG"/>
    <property type="match status" value="1"/>
</dbReference>
<dbReference type="GO" id="GO:0046839">
    <property type="term" value="P:phospholipid dephosphorylation"/>
    <property type="evidence" value="ECO:0007669"/>
    <property type="project" value="TreeGrafter"/>
</dbReference>
<dbReference type="PANTHER" id="PTHR10165">
    <property type="entry name" value="LIPID PHOSPHATE PHOSPHATASE"/>
    <property type="match status" value="1"/>
</dbReference>
<evidence type="ECO:0000313" key="9">
    <source>
        <dbReference type="Proteomes" id="UP001497472"/>
    </source>
</evidence>
<evidence type="ECO:0000256" key="4">
    <source>
        <dbReference type="ARBA" id="ARBA00022989"/>
    </source>
</evidence>
<proteinExistence type="inferred from homology"/>
<gene>
    <name evidence="8" type="ORF">LNINA_LOCUS9996</name>
</gene>
<feature type="transmembrane region" description="Helical" evidence="6">
    <location>
        <begin position="63"/>
        <end position="87"/>
    </location>
</feature>
<dbReference type="InterPro" id="IPR036938">
    <property type="entry name" value="PAP2/HPO_sf"/>
</dbReference>
<dbReference type="GO" id="GO:0007165">
    <property type="term" value="P:signal transduction"/>
    <property type="evidence" value="ECO:0007669"/>
    <property type="project" value="TreeGrafter"/>
</dbReference>
<dbReference type="GO" id="GO:0008195">
    <property type="term" value="F:phosphatidate phosphatase activity"/>
    <property type="evidence" value="ECO:0007669"/>
    <property type="project" value="TreeGrafter"/>
</dbReference>
<dbReference type="EMBL" id="CAVLEF010000088">
    <property type="protein sequence ID" value="CAK1550804.1"/>
    <property type="molecule type" value="Genomic_DNA"/>
</dbReference>
<feature type="domain" description="Phosphatidic acid phosphatase type 2/haloperoxidase" evidence="7">
    <location>
        <begin position="156"/>
        <end position="350"/>
    </location>
</feature>
<keyword evidence="3 6" id="KW-0812">Transmembrane</keyword>
<dbReference type="InterPro" id="IPR000326">
    <property type="entry name" value="PAP2/HPO"/>
</dbReference>
<feature type="transmembrane region" description="Helical" evidence="6">
    <location>
        <begin position="107"/>
        <end position="132"/>
    </location>
</feature>
<accession>A0AAV1JPI6</accession>
<protein>
    <recommendedName>
        <fullName evidence="7">Phosphatidic acid phosphatase type 2/haloperoxidase domain-containing protein</fullName>
    </recommendedName>
</protein>
<dbReference type="Pfam" id="PF01569">
    <property type="entry name" value="PAP2"/>
    <property type="match status" value="1"/>
</dbReference>
<evidence type="ECO:0000256" key="5">
    <source>
        <dbReference type="ARBA" id="ARBA00023136"/>
    </source>
</evidence>
<dbReference type="AlphaFoldDB" id="A0AAV1JPI6"/>
<evidence type="ECO:0000259" key="7">
    <source>
        <dbReference type="SMART" id="SM00014"/>
    </source>
</evidence>
<feature type="transmembrane region" description="Helical" evidence="6">
    <location>
        <begin position="331"/>
        <end position="354"/>
    </location>
</feature>
<dbReference type="InterPro" id="IPR043216">
    <property type="entry name" value="PAP-like"/>
</dbReference>
<keyword evidence="4 6" id="KW-1133">Transmembrane helix</keyword>
<dbReference type="GO" id="GO:0006644">
    <property type="term" value="P:phospholipid metabolic process"/>
    <property type="evidence" value="ECO:0007669"/>
    <property type="project" value="InterPro"/>
</dbReference>
<dbReference type="Proteomes" id="UP001497472">
    <property type="component" value="Unassembled WGS sequence"/>
</dbReference>
<organism evidence="8 9">
    <name type="scientific">Leptosia nina</name>
    <dbReference type="NCBI Taxonomy" id="320188"/>
    <lineage>
        <taxon>Eukaryota</taxon>
        <taxon>Metazoa</taxon>
        <taxon>Ecdysozoa</taxon>
        <taxon>Arthropoda</taxon>
        <taxon>Hexapoda</taxon>
        <taxon>Insecta</taxon>
        <taxon>Pterygota</taxon>
        <taxon>Neoptera</taxon>
        <taxon>Endopterygota</taxon>
        <taxon>Lepidoptera</taxon>
        <taxon>Glossata</taxon>
        <taxon>Ditrysia</taxon>
        <taxon>Papilionoidea</taxon>
        <taxon>Pieridae</taxon>
        <taxon>Pierinae</taxon>
        <taxon>Leptosia</taxon>
    </lineage>
</organism>
<comment type="caution">
    <text evidence="8">The sequence shown here is derived from an EMBL/GenBank/DDBJ whole genome shotgun (WGS) entry which is preliminary data.</text>
</comment>
<evidence type="ECO:0000256" key="1">
    <source>
        <dbReference type="ARBA" id="ARBA00004141"/>
    </source>
</evidence>
<dbReference type="SMART" id="SM00014">
    <property type="entry name" value="acidPPc"/>
    <property type="match status" value="1"/>
</dbReference>
<reference evidence="8 9" key="1">
    <citation type="submission" date="2023-11" db="EMBL/GenBank/DDBJ databases">
        <authorList>
            <person name="Okamura Y."/>
        </authorList>
    </citation>
    <scope>NUCLEOTIDE SEQUENCE [LARGE SCALE GENOMIC DNA]</scope>
</reference>
<feature type="transmembrane region" description="Helical" evidence="6">
    <location>
        <begin position="303"/>
        <end position="325"/>
    </location>
</feature>
<evidence type="ECO:0000256" key="6">
    <source>
        <dbReference type="SAM" id="Phobius"/>
    </source>
</evidence>